<dbReference type="EMBL" id="CP002390">
    <property type="protein sequence ID" value="EFE28378.1"/>
    <property type="molecule type" value="Genomic_DNA"/>
</dbReference>
<dbReference type="InterPro" id="IPR003593">
    <property type="entry name" value="AAA+_ATPase"/>
</dbReference>
<keyword evidence="7" id="KW-0547">Nucleotide-binding</keyword>
<evidence type="ECO:0000256" key="6">
    <source>
        <dbReference type="ARBA" id="ARBA00022737"/>
    </source>
</evidence>
<dbReference type="InterPro" id="IPR050107">
    <property type="entry name" value="ABC_carbohydrate_import_ATPase"/>
</dbReference>
<dbReference type="Pfam" id="PF00005">
    <property type="entry name" value="ABC_tran"/>
    <property type="match status" value="2"/>
</dbReference>
<dbReference type="CDD" id="cd03216">
    <property type="entry name" value="ABC_Carb_Monos_I"/>
    <property type="match status" value="1"/>
</dbReference>
<organism evidence="12 13">
    <name type="scientific">Filifactor alocis (strain ATCC 35896 / CCUG 47790 / D40 B5)</name>
    <name type="common">Fusobacterium alocis</name>
    <dbReference type="NCBI Taxonomy" id="546269"/>
    <lineage>
        <taxon>Bacteria</taxon>
        <taxon>Bacillati</taxon>
        <taxon>Bacillota</taxon>
        <taxon>Clostridia</taxon>
        <taxon>Peptostreptococcales</taxon>
        <taxon>Filifactoraceae</taxon>
        <taxon>Filifactor</taxon>
    </lineage>
</organism>
<evidence type="ECO:0000256" key="5">
    <source>
        <dbReference type="ARBA" id="ARBA00022597"/>
    </source>
</evidence>
<evidence type="ECO:0000256" key="9">
    <source>
        <dbReference type="ARBA" id="ARBA00022967"/>
    </source>
</evidence>
<comment type="subcellular location">
    <subcellularLocation>
        <location evidence="2">Cell inner membrane</location>
    </subcellularLocation>
    <subcellularLocation>
        <location evidence="1">Cell membrane</location>
        <topology evidence="1">Peripheral membrane protein</topology>
    </subcellularLocation>
</comment>
<dbReference type="InterPro" id="IPR017871">
    <property type="entry name" value="ABC_transporter-like_CS"/>
</dbReference>
<dbReference type="OrthoDB" id="9771863at2"/>
<evidence type="ECO:0000256" key="1">
    <source>
        <dbReference type="ARBA" id="ARBA00004202"/>
    </source>
</evidence>
<gene>
    <name evidence="12" type="ordered locus">HMPREF0389_00293</name>
</gene>
<keyword evidence="9" id="KW-1278">Translocase</keyword>
<evidence type="ECO:0000256" key="7">
    <source>
        <dbReference type="ARBA" id="ARBA00022741"/>
    </source>
</evidence>
<dbReference type="GO" id="GO:0015749">
    <property type="term" value="P:monosaccharide transmembrane transport"/>
    <property type="evidence" value="ECO:0007669"/>
    <property type="project" value="UniProtKB-ARBA"/>
</dbReference>
<dbReference type="PATRIC" id="fig|546269.5.peg.362"/>
<accession>D6GRT7</accession>
<keyword evidence="13" id="KW-1185">Reference proteome</keyword>
<dbReference type="PROSITE" id="PS50893">
    <property type="entry name" value="ABC_TRANSPORTER_2"/>
    <property type="match status" value="2"/>
</dbReference>
<dbReference type="InterPro" id="IPR027417">
    <property type="entry name" value="P-loop_NTPase"/>
</dbReference>
<reference evidence="13" key="1">
    <citation type="submission" date="2010-12" db="EMBL/GenBank/DDBJ databases">
        <title>The genome sequence of Filifactor alocis strain ATCC 35896.</title>
        <authorList>
            <consortium name="The Broad Institute Genome Sequencing Platform"/>
            <person name="Ward D."/>
            <person name="Earl A."/>
            <person name="Feldgarden M."/>
            <person name="Young S.K."/>
            <person name="Gargeya S."/>
            <person name="Zeng Q."/>
            <person name="Alvarado L."/>
            <person name="Berlin A."/>
            <person name="Bochicchio J."/>
            <person name="Chapman S.B."/>
            <person name="Chen Z."/>
            <person name="Freedman E."/>
            <person name="Gellesch M."/>
            <person name="Goldberg J."/>
            <person name="Griggs A."/>
            <person name="Gujja S."/>
            <person name="Heilman E."/>
            <person name="Heiman D."/>
            <person name="Howarth C."/>
            <person name="Mehta T."/>
            <person name="Neiman D."/>
            <person name="Pearson M."/>
            <person name="Roberts A."/>
            <person name="Saif S."/>
            <person name="Shea T."/>
            <person name="Shenoy N."/>
            <person name="Sisk P."/>
            <person name="Stolte C."/>
            <person name="Sykes S."/>
            <person name="White J."/>
            <person name="Yandava C."/>
            <person name="Izard J."/>
            <person name="Blanton J.M."/>
            <person name="Baranova O.V."/>
            <person name="Tanner A.C."/>
            <person name="Dewhirst F.E."/>
            <person name="Haas B."/>
            <person name="Nusbaum C."/>
            <person name="Birren B."/>
        </authorList>
    </citation>
    <scope>NUCLEOTIDE SEQUENCE [LARGE SCALE GENOMIC DNA]</scope>
    <source>
        <strain evidence="13">ATCC 35896 / D40 B5</strain>
    </source>
</reference>
<evidence type="ECO:0000313" key="12">
    <source>
        <dbReference type="EMBL" id="EFE28378.1"/>
    </source>
</evidence>
<dbReference type="Proteomes" id="UP000007468">
    <property type="component" value="Chromosome"/>
</dbReference>
<evidence type="ECO:0000256" key="4">
    <source>
        <dbReference type="ARBA" id="ARBA00022475"/>
    </source>
</evidence>
<keyword evidence="6" id="KW-0677">Repeat</keyword>
<feature type="domain" description="ABC transporter" evidence="11">
    <location>
        <begin position="252"/>
        <end position="490"/>
    </location>
</feature>
<proteinExistence type="predicted"/>
<dbReference type="FunFam" id="3.40.50.300:FF:000127">
    <property type="entry name" value="Ribose import ATP-binding protein RbsA"/>
    <property type="match status" value="1"/>
</dbReference>
<dbReference type="AlphaFoldDB" id="D6GRT7"/>
<keyword evidence="8 12" id="KW-0067">ATP-binding</keyword>
<sequence length="493" mass="55234">MSMSILSLKNISKEFPGVKALDNVSLNAYAGEAMALMGENGAGKSTLIKILAGIYTRDTGSVFIDGKEVDIRTVKDSQRYKIAVIHQELNLIPNLTVAENIFIGREPVKKFNIVDKEKMIREAGKYLQELGVNISPESIVSDLSIAGQQMVEIAKAISENAEIIVMDEPTDALTDKEVETLFKVIRSLKKQNKAIIYISHRIGEIFEICEKTTILRDGQLIGEREISNLTENEVIQMMVGRSLTEQFPYIKVESKEIILEVEELSNEFFENLSFQLKKGEVLGIAGLVGSGRTELAKTIYGTYSAKRGNIRIQGKSIDCNKVFSGLEYGIAYVSEDRKKDGLVLSMSVKENMSLSSMKTFRTVFGVNKKKEVEYSEHFKKKMNIKTPSLEQKIKNLSGGNQQKVSIAKCLMTEPDVLILDEPTRGIDVGAKYEIYELINQMKKEQKGIIVISSEMPELLGISDRIIVMHEGLKKGELVRTEFSQEKIMQYILS</sequence>
<feature type="domain" description="ABC transporter" evidence="11">
    <location>
        <begin position="6"/>
        <end position="242"/>
    </location>
</feature>
<dbReference type="SUPFAM" id="SSF52540">
    <property type="entry name" value="P-loop containing nucleoside triphosphate hydrolases"/>
    <property type="match status" value="2"/>
</dbReference>
<evidence type="ECO:0000256" key="10">
    <source>
        <dbReference type="ARBA" id="ARBA00023136"/>
    </source>
</evidence>
<keyword evidence="10" id="KW-0472">Membrane</keyword>
<dbReference type="GO" id="GO:0005886">
    <property type="term" value="C:plasma membrane"/>
    <property type="evidence" value="ECO:0007669"/>
    <property type="project" value="UniProtKB-SubCell"/>
</dbReference>
<dbReference type="CDD" id="cd03215">
    <property type="entry name" value="ABC_Carb_Monos_II"/>
    <property type="match status" value="1"/>
</dbReference>
<evidence type="ECO:0000313" key="13">
    <source>
        <dbReference type="Proteomes" id="UP000007468"/>
    </source>
</evidence>
<dbReference type="eggNOG" id="COG1129">
    <property type="taxonomic scope" value="Bacteria"/>
</dbReference>
<dbReference type="PANTHER" id="PTHR43790:SF3">
    <property type="entry name" value="D-ALLOSE IMPORT ATP-BINDING PROTEIN ALSA-RELATED"/>
    <property type="match status" value="1"/>
</dbReference>
<dbReference type="KEGG" id="faa:HMPREF0389_00293"/>
<dbReference type="PROSITE" id="PS00211">
    <property type="entry name" value="ABC_TRANSPORTER_1"/>
    <property type="match status" value="1"/>
</dbReference>
<dbReference type="Gene3D" id="3.40.50.300">
    <property type="entry name" value="P-loop containing nucleotide triphosphate hydrolases"/>
    <property type="match status" value="2"/>
</dbReference>
<evidence type="ECO:0000256" key="8">
    <source>
        <dbReference type="ARBA" id="ARBA00022840"/>
    </source>
</evidence>
<protein>
    <submittedName>
        <fullName evidence="12">ABC transporter, ATP-binding protein</fullName>
    </submittedName>
</protein>
<evidence type="ECO:0000259" key="11">
    <source>
        <dbReference type="PROSITE" id="PS50893"/>
    </source>
</evidence>
<keyword evidence="4" id="KW-1003">Cell membrane</keyword>
<dbReference type="SMART" id="SM00382">
    <property type="entry name" value="AAA"/>
    <property type="match status" value="2"/>
</dbReference>
<dbReference type="InterPro" id="IPR003439">
    <property type="entry name" value="ABC_transporter-like_ATP-bd"/>
</dbReference>
<keyword evidence="5" id="KW-0762">Sugar transport</keyword>
<dbReference type="GO" id="GO:0016887">
    <property type="term" value="F:ATP hydrolysis activity"/>
    <property type="evidence" value="ECO:0007669"/>
    <property type="project" value="InterPro"/>
</dbReference>
<dbReference type="FunFam" id="3.40.50.300:FF:000126">
    <property type="entry name" value="Galactose/methyl galactoside import ATP-binding protein MglA"/>
    <property type="match status" value="1"/>
</dbReference>
<evidence type="ECO:0000256" key="3">
    <source>
        <dbReference type="ARBA" id="ARBA00022448"/>
    </source>
</evidence>
<keyword evidence="3" id="KW-0813">Transport</keyword>
<dbReference type="STRING" id="546269.HMPREF0389_00293"/>
<dbReference type="PANTHER" id="PTHR43790">
    <property type="entry name" value="CARBOHYDRATE TRANSPORT ATP-BINDING PROTEIN MG119-RELATED"/>
    <property type="match status" value="1"/>
</dbReference>
<evidence type="ECO:0000256" key="2">
    <source>
        <dbReference type="ARBA" id="ARBA00004533"/>
    </source>
</evidence>
<dbReference type="GO" id="GO:0005524">
    <property type="term" value="F:ATP binding"/>
    <property type="evidence" value="ECO:0007669"/>
    <property type="project" value="UniProtKB-KW"/>
</dbReference>
<name>D6GRT7_FILAD</name>